<name>A0A323UHJ5_RHOPL</name>
<gene>
    <name evidence="1" type="ORF">DNX69_09830</name>
</gene>
<evidence type="ECO:0000313" key="1">
    <source>
        <dbReference type="EMBL" id="PZA12285.1"/>
    </source>
</evidence>
<protein>
    <submittedName>
        <fullName evidence="1">Uncharacterized protein</fullName>
    </submittedName>
</protein>
<accession>A0A323UHJ5</accession>
<dbReference type="AlphaFoldDB" id="A0A323UHJ5"/>
<comment type="caution">
    <text evidence="1">The sequence shown here is derived from an EMBL/GenBank/DDBJ whole genome shotgun (WGS) entry which is preliminary data.</text>
</comment>
<dbReference type="RefSeq" id="WP_110785799.1">
    <property type="nucleotide sequence ID" value="NZ_QKQS01000013.1"/>
</dbReference>
<evidence type="ECO:0000313" key="2">
    <source>
        <dbReference type="Proteomes" id="UP000248134"/>
    </source>
</evidence>
<sequence length="61" mass="6861">MFGDEKGLTVLVLQIAMMLSYRVRGSLRWPQSARSEAAIAARCFRGYVERLQSGGRATERL</sequence>
<reference evidence="1 2" key="1">
    <citation type="submission" date="2018-06" db="EMBL/GenBank/DDBJ databases">
        <title>Draft Whole-Genome Sequence of the purple photosynthetic bacterium Rhodospeudomonas palustris XCP.</title>
        <authorList>
            <person name="Rayyan A."/>
            <person name="Meyer T.E."/>
            <person name="Kyndt J.A."/>
        </authorList>
    </citation>
    <scope>NUCLEOTIDE SEQUENCE [LARGE SCALE GENOMIC DNA]</scope>
    <source>
        <strain evidence="1 2">XCP</strain>
    </source>
</reference>
<dbReference type="EMBL" id="QKQS01000013">
    <property type="protein sequence ID" value="PZA12285.1"/>
    <property type="molecule type" value="Genomic_DNA"/>
</dbReference>
<dbReference type="Proteomes" id="UP000248134">
    <property type="component" value="Unassembled WGS sequence"/>
</dbReference>
<organism evidence="1 2">
    <name type="scientific">Rhodopseudomonas palustris</name>
    <dbReference type="NCBI Taxonomy" id="1076"/>
    <lineage>
        <taxon>Bacteria</taxon>
        <taxon>Pseudomonadati</taxon>
        <taxon>Pseudomonadota</taxon>
        <taxon>Alphaproteobacteria</taxon>
        <taxon>Hyphomicrobiales</taxon>
        <taxon>Nitrobacteraceae</taxon>
        <taxon>Rhodopseudomonas</taxon>
    </lineage>
</organism>
<proteinExistence type="predicted"/>